<dbReference type="EMBL" id="JBBPBM010000784">
    <property type="protein sequence ID" value="KAK8491531.1"/>
    <property type="molecule type" value="Genomic_DNA"/>
</dbReference>
<dbReference type="Proteomes" id="UP001472677">
    <property type="component" value="Unassembled WGS sequence"/>
</dbReference>
<proteinExistence type="predicted"/>
<gene>
    <name evidence="2" type="ORF">V6N12_057960</name>
</gene>
<comment type="caution">
    <text evidence="2">The sequence shown here is derived from an EMBL/GenBank/DDBJ whole genome shotgun (WGS) entry which is preliminary data.</text>
</comment>
<accession>A0ABR2AEA4</accession>
<reference evidence="2 3" key="1">
    <citation type="journal article" date="2024" name="G3 (Bethesda)">
        <title>Genome assembly of Hibiscus sabdariffa L. provides insights into metabolisms of medicinal natural products.</title>
        <authorList>
            <person name="Kim T."/>
        </authorList>
    </citation>
    <scope>NUCLEOTIDE SEQUENCE [LARGE SCALE GENOMIC DNA]</scope>
    <source>
        <strain evidence="2">TK-2024</strain>
        <tissue evidence="2">Old leaves</tissue>
    </source>
</reference>
<name>A0ABR2AEA4_9ROSI</name>
<organism evidence="2 3">
    <name type="scientific">Hibiscus sabdariffa</name>
    <name type="common">roselle</name>
    <dbReference type="NCBI Taxonomy" id="183260"/>
    <lineage>
        <taxon>Eukaryota</taxon>
        <taxon>Viridiplantae</taxon>
        <taxon>Streptophyta</taxon>
        <taxon>Embryophyta</taxon>
        <taxon>Tracheophyta</taxon>
        <taxon>Spermatophyta</taxon>
        <taxon>Magnoliopsida</taxon>
        <taxon>eudicotyledons</taxon>
        <taxon>Gunneridae</taxon>
        <taxon>Pentapetalae</taxon>
        <taxon>rosids</taxon>
        <taxon>malvids</taxon>
        <taxon>Malvales</taxon>
        <taxon>Malvaceae</taxon>
        <taxon>Malvoideae</taxon>
        <taxon>Hibiscus</taxon>
    </lineage>
</organism>
<feature type="transmembrane region" description="Helical" evidence="1">
    <location>
        <begin position="134"/>
        <end position="155"/>
    </location>
</feature>
<keyword evidence="3" id="KW-1185">Reference proteome</keyword>
<evidence type="ECO:0000256" key="1">
    <source>
        <dbReference type="SAM" id="Phobius"/>
    </source>
</evidence>
<keyword evidence="1" id="KW-0472">Membrane</keyword>
<sequence length="159" mass="18094">MSLVPTHPLERVELYCSSVGLKGGCWCYTTPHTKAKPGLQLSKRGEIKSSSKEELTKTWPNELPNRCILYAIIRSFCCSRIRIKQRIRFRNLKISIRVSGRYPSNQGVKLSARLRRIRGDTELLVRLGDLNLPAFLRIVSLVSYALSSLVLFLSFKVDV</sequence>
<keyword evidence="1" id="KW-0812">Transmembrane</keyword>
<evidence type="ECO:0000313" key="2">
    <source>
        <dbReference type="EMBL" id="KAK8491531.1"/>
    </source>
</evidence>
<keyword evidence="1" id="KW-1133">Transmembrane helix</keyword>
<evidence type="ECO:0000313" key="3">
    <source>
        <dbReference type="Proteomes" id="UP001472677"/>
    </source>
</evidence>
<protein>
    <submittedName>
        <fullName evidence="2">Uncharacterized protein</fullName>
    </submittedName>
</protein>